<evidence type="ECO:0000256" key="1">
    <source>
        <dbReference type="ARBA" id="ARBA00022714"/>
    </source>
</evidence>
<dbReference type="Pfam" id="PF09360">
    <property type="entry name" value="zf-CDGSH"/>
    <property type="match status" value="1"/>
</dbReference>
<evidence type="ECO:0000259" key="5">
    <source>
        <dbReference type="SMART" id="SM00704"/>
    </source>
</evidence>
<dbReference type="GO" id="GO:0051537">
    <property type="term" value="F:2 iron, 2 sulfur cluster binding"/>
    <property type="evidence" value="ECO:0007669"/>
    <property type="project" value="UniProtKB-KW"/>
</dbReference>
<name>A0A8J8CCN3_9ARCH</name>
<dbReference type="EMBL" id="JAHEAC010000011">
    <property type="protein sequence ID" value="MBX8643539.1"/>
    <property type="molecule type" value="Genomic_DNA"/>
</dbReference>
<sequence length="67" mass="7630">MARLVKHERNKPYPVTTKDGETLYICGCGLSKNKPFCDGSHKMTADEEANQLYVYDGTQRSKITNLY</sequence>
<dbReference type="AlphaFoldDB" id="A0A8J8CCN3"/>
<evidence type="ECO:0000313" key="7">
    <source>
        <dbReference type="EMBL" id="MBX8643539.1"/>
    </source>
</evidence>
<proteinExistence type="predicted"/>
<dbReference type="Proteomes" id="UP000750197">
    <property type="component" value="Unassembled WGS sequence"/>
</dbReference>
<evidence type="ECO:0000313" key="8">
    <source>
        <dbReference type="Proteomes" id="UP000716004"/>
    </source>
</evidence>
<protein>
    <submittedName>
        <fullName evidence="6">CDGSH iron-sulfur domain-containing protein</fullName>
    </submittedName>
</protein>
<dbReference type="InterPro" id="IPR018967">
    <property type="entry name" value="FeS-contain_CDGSH-typ"/>
</dbReference>
<evidence type="ECO:0000256" key="4">
    <source>
        <dbReference type="ARBA" id="ARBA00023014"/>
    </source>
</evidence>
<evidence type="ECO:0000256" key="2">
    <source>
        <dbReference type="ARBA" id="ARBA00022723"/>
    </source>
</evidence>
<dbReference type="EMBL" id="JAGVSJ010000020">
    <property type="protein sequence ID" value="MBX8632311.1"/>
    <property type="molecule type" value="Genomic_DNA"/>
</dbReference>
<keyword evidence="1" id="KW-0001">2Fe-2S</keyword>
<comment type="caution">
    <text evidence="6">The sequence shown here is derived from an EMBL/GenBank/DDBJ whole genome shotgun (WGS) entry which is preliminary data.</text>
</comment>
<gene>
    <name evidence="6" type="ORF">J9259_07345</name>
    <name evidence="7" type="ORF">KIY12_02250</name>
</gene>
<dbReference type="GO" id="GO:0005737">
    <property type="term" value="C:cytoplasm"/>
    <property type="evidence" value="ECO:0007669"/>
    <property type="project" value="UniProtKB-ARBA"/>
</dbReference>
<evidence type="ECO:0000256" key="3">
    <source>
        <dbReference type="ARBA" id="ARBA00023004"/>
    </source>
</evidence>
<organism evidence="6 8">
    <name type="scientific">Candidatus Sysuiplasma superficiale</name>
    <dbReference type="NCBI Taxonomy" id="2823368"/>
    <lineage>
        <taxon>Archaea</taxon>
        <taxon>Methanobacteriati</taxon>
        <taxon>Thermoplasmatota</taxon>
        <taxon>Thermoplasmata</taxon>
        <taxon>Candidatus Sysuiplasmatales</taxon>
        <taxon>Candidatus Sysuiplasmataceae</taxon>
        <taxon>Candidatus Sysuiplasma</taxon>
    </lineage>
</organism>
<dbReference type="GO" id="GO:0046872">
    <property type="term" value="F:metal ion binding"/>
    <property type="evidence" value="ECO:0007669"/>
    <property type="project" value="UniProtKB-KW"/>
</dbReference>
<feature type="domain" description="Iron-binding zinc finger CDGSH type" evidence="5">
    <location>
        <begin position="10"/>
        <end position="47"/>
    </location>
</feature>
<dbReference type="InterPro" id="IPR042216">
    <property type="entry name" value="MitoNEET_CISD"/>
</dbReference>
<dbReference type="Proteomes" id="UP000716004">
    <property type="component" value="Unassembled WGS sequence"/>
</dbReference>
<reference evidence="6" key="1">
    <citation type="submission" date="2021-04" db="EMBL/GenBank/DDBJ databases">
        <title>Genomic insights into ecological role and evolution of a novel Thermoplasmata order Candidatus Sysuiplasmatales.</title>
        <authorList>
            <person name="Yuan Y."/>
        </authorList>
    </citation>
    <scope>NUCLEOTIDE SEQUENCE</scope>
    <source>
        <strain evidence="7">TUT19-bin139</strain>
        <strain evidence="6">YP2-bin.285</strain>
    </source>
</reference>
<dbReference type="Gene3D" id="3.40.5.90">
    <property type="entry name" value="CDGSH iron-sulfur domain, mitoNEET-type"/>
    <property type="match status" value="1"/>
</dbReference>
<keyword evidence="4" id="KW-0411">Iron-sulfur</keyword>
<keyword evidence="3" id="KW-0408">Iron</keyword>
<dbReference type="SMART" id="SM00704">
    <property type="entry name" value="ZnF_CDGSH"/>
    <property type="match status" value="1"/>
</dbReference>
<evidence type="ECO:0000313" key="6">
    <source>
        <dbReference type="EMBL" id="MBX8632311.1"/>
    </source>
</evidence>
<keyword evidence="2" id="KW-0479">Metal-binding</keyword>
<accession>A0A8J8CCN3</accession>